<dbReference type="SMART" id="SM00091">
    <property type="entry name" value="PAS"/>
    <property type="match status" value="1"/>
</dbReference>
<feature type="transmembrane region" description="Helical" evidence="1">
    <location>
        <begin position="340"/>
        <end position="357"/>
    </location>
</feature>
<keyword evidence="1" id="KW-1133">Transmembrane helix</keyword>
<name>A0AAP5IGF9_9CYAN</name>
<dbReference type="Gene3D" id="3.30.70.270">
    <property type="match status" value="1"/>
</dbReference>
<dbReference type="InterPro" id="IPR000700">
    <property type="entry name" value="PAS-assoc_C"/>
</dbReference>
<dbReference type="InterPro" id="IPR052163">
    <property type="entry name" value="DGC-Regulatory_Protein"/>
</dbReference>
<dbReference type="SUPFAM" id="SSF55785">
    <property type="entry name" value="PYP-like sensor domain (PAS domain)"/>
    <property type="match status" value="1"/>
</dbReference>
<dbReference type="SUPFAM" id="SSF55073">
    <property type="entry name" value="Nucleotide cyclase"/>
    <property type="match status" value="1"/>
</dbReference>
<dbReference type="Pfam" id="PF00990">
    <property type="entry name" value="GGDEF"/>
    <property type="match status" value="1"/>
</dbReference>
<feature type="domain" description="PAS" evidence="2">
    <location>
        <begin position="426"/>
        <end position="496"/>
    </location>
</feature>
<dbReference type="NCBIfam" id="TIGR00254">
    <property type="entry name" value="GGDEF"/>
    <property type="match status" value="1"/>
</dbReference>
<dbReference type="InterPro" id="IPR029787">
    <property type="entry name" value="Nucleotide_cyclase"/>
</dbReference>
<dbReference type="RefSeq" id="WP_208341908.1">
    <property type="nucleotide sequence ID" value="NZ_CAWQFN010000036.1"/>
</dbReference>
<dbReference type="InterPro" id="IPR043128">
    <property type="entry name" value="Rev_trsase/Diguanyl_cyclase"/>
</dbReference>
<comment type="caution">
    <text evidence="5">The sequence shown here is derived from an EMBL/GenBank/DDBJ whole genome shotgun (WGS) entry which is preliminary data.</text>
</comment>
<sequence>MSMQIGKRFWNLLFALKQPFGNKDRELLTSVFVTISILLLRSIGLLQSLEWVALDQFFQLRPYERPEDRITIVTIDEPSIRQVGSWPIPDDVIAELLQKLKVQQPRAIGLDIYRTFPVGSGYQNLVDAYKSIPNLVGIELLSNNKSVRISPPPELSQHDQVGFNNVLLDGDGKIRRSLLYWYIDNQSHKSFALKLALQYLNYEGITPQQAKDNSEHLQLGKAEFHRFQSSDGPYTRIDNRGYQILSNFPKVGCKKPSLDHCGFLKVSMREVLADQVSESSIKDRIVLIGSTAPSLQDFVLIPYSSRLVGTVKPIAGVELQAYFISEILSAALQGRPLLKVWFNPIEELLWIFVWAYLGASHGWRIHRLALRLATIMLSLFLLIGSAYLAFLFGWWIPIIPVLLTYTGSVIVISFQVAHKQDELKRSKEFLNQVINTIPDPIFVKNQKHQWIVLNEAYCRLIGYAKSVLIEKSDYDFFPKHEADVFHQQEELVFQSQESQEHEEEFTDATGKTYLIATKRSLHKDPSGNFFLVGIIRDITQQKKIEENLKRSAAELFRSNNELKLKEDYLRYIAYHDALTGLPNRKFFLEQFHDSLQWAQTNNLLLGLLFIDLDGFKQVNDTLGHEIGDRLLIVIAQRLNNSLRGSDTVSRLGGDEFTVILRAIPTIQAAVKVAKKSLATINEPIILEGHVIQVSASIGISVYPLNSQESETLIKQADTAMYRAKRGGKNRYEIAD</sequence>
<dbReference type="PROSITE" id="PS50887">
    <property type="entry name" value="GGDEF"/>
    <property type="match status" value="1"/>
</dbReference>
<keyword evidence="1" id="KW-0472">Membrane</keyword>
<reference evidence="6" key="1">
    <citation type="journal article" date="2021" name="Science">
        <title>Hunting the eagle killer: A cyanobacterial neurotoxin causes vacuolar myelinopathy.</title>
        <authorList>
            <person name="Breinlinger S."/>
            <person name="Phillips T.J."/>
            <person name="Haram B.N."/>
            <person name="Mares J."/>
            <person name="Martinez Yerena J.A."/>
            <person name="Hrouzek P."/>
            <person name="Sobotka R."/>
            <person name="Henderson W.M."/>
            <person name="Schmieder P."/>
            <person name="Williams S.M."/>
            <person name="Lauderdale J.D."/>
            <person name="Wilde H.D."/>
            <person name="Gerrin W."/>
            <person name="Kust A."/>
            <person name="Washington J.W."/>
            <person name="Wagner C."/>
            <person name="Geier B."/>
            <person name="Liebeke M."/>
            <person name="Enke H."/>
            <person name="Niedermeyer T.H.J."/>
            <person name="Wilde S.B."/>
        </authorList>
    </citation>
    <scope>NUCLEOTIDE SEQUENCE [LARGE SCALE GENOMIC DNA]</scope>
    <source>
        <strain evidence="6">Thurmond2011</strain>
    </source>
</reference>
<dbReference type="Pfam" id="PF00989">
    <property type="entry name" value="PAS"/>
    <property type="match status" value="1"/>
</dbReference>
<evidence type="ECO:0000313" key="6">
    <source>
        <dbReference type="Proteomes" id="UP000667802"/>
    </source>
</evidence>
<dbReference type="CDD" id="cd01949">
    <property type="entry name" value="GGDEF"/>
    <property type="match status" value="1"/>
</dbReference>
<proteinExistence type="predicted"/>
<dbReference type="FunFam" id="3.30.70.270:FF:000001">
    <property type="entry name" value="Diguanylate cyclase domain protein"/>
    <property type="match status" value="1"/>
</dbReference>
<dbReference type="AlphaFoldDB" id="A0AAP5IGF9"/>
<accession>A0AAP5IGF9</accession>
<dbReference type="PROSITE" id="PS50112">
    <property type="entry name" value="PAS"/>
    <property type="match status" value="1"/>
</dbReference>
<feature type="transmembrane region" description="Helical" evidence="1">
    <location>
        <begin position="394"/>
        <end position="417"/>
    </location>
</feature>
<dbReference type="InterPro" id="IPR000160">
    <property type="entry name" value="GGDEF_dom"/>
</dbReference>
<dbReference type="PANTHER" id="PTHR46663:SF2">
    <property type="entry name" value="GGDEF DOMAIN-CONTAINING PROTEIN"/>
    <property type="match status" value="1"/>
</dbReference>
<dbReference type="Pfam" id="PF05226">
    <property type="entry name" value="CHASE2"/>
    <property type="match status" value="1"/>
</dbReference>
<evidence type="ECO:0000259" key="3">
    <source>
        <dbReference type="PROSITE" id="PS50113"/>
    </source>
</evidence>
<organism evidence="5 6">
    <name type="scientific">Aetokthonos hydrillicola Thurmond2011</name>
    <dbReference type="NCBI Taxonomy" id="2712845"/>
    <lineage>
        <taxon>Bacteria</taxon>
        <taxon>Bacillati</taxon>
        <taxon>Cyanobacteriota</taxon>
        <taxon>Cyanophyceae</taxon>
        <taxon>Nostocales</taxon>
        <taxon>Hapalosiphonaceae</taxon>
        <taxon>Aetokthonos</taxon>
    </lineage>
</organism>
<dbReference type="NCBIfam" id="TIGR00229">
    <property type="entry name" value="sensory_box"/>
    <property type="match status" value="1"/>
</dbReference>
<keyword evidence="1" id="KW-0812">Transmembrane</keyword>
<dbReference type="Gene3D" id="3.30.450.20">
    <property type="entry name" value="PAS domain"/>
    <property type="match status" value="1"/>
</dbReference>
<dbReference type="GO" id="GO:0006355">
    <property type="term" value="P:regulation of DNA-templated transcription"/>
    <property type="evidence" value="ECO:0007669"/>
    <property type="project" value="InterPro"/>
</dbReference>
<keyword evidence="6" id="KW-1185">Reference proteome</keyword>
<dbReference type="PANTHER" id="PTHR46663">
    <property type="entry name" value="DIGUANYLATE CYCLASE DGCT-RELATED"/>
    <property type="match status" value="1"/>
</dbReference>
<dbReference type="InterPro" id="IPR013767">
    <property type="entry name" value="PAS_fold"/>
</dbReference>
<evidence type="ECO:0000256" key="1">
    <source>
        <dbReference type="SAM" id="Phobius"/>
    </source>
</evidence>
<protein>
    <submittedName>
        <fullName evidence="5">CHASE2 domain-containing protein</fullName>
    </submittedName>
</protein>
<dbReference type="CDD" id="cd00130">
    <property type="entry name" value="PAS"/>
    <property type="match status" value="1"/>
</dbReference>
<dbReference type="SMART" id="SM01080">
    <property type="entry name" value="CHASE2"/>
    <property type="match status" value="1"/>
</dbReference>
<feature type="transmembrane region" description="Helical" evidence="1">
    <location>
        <begin position="369"/>
        <end position="388"/>
    </location>
</feature>
<dbReference type="InterPro" id="IPR000014">
    <property type="entry name" value="PAS"/>
</dbReference>
<evidence type="ECO:0000259" key="2">
    <source>
        <dbReference type="PROSITE" id="PS50112"/>
    </source>
</evidence>
<dbReference type="InterPro" id="IPR007890">
    <property type="entry name" value="CHASE2"/>
</dbReference>
<feature type="domain" description="PAC" evidence="3">
    <location>
        <begin position="499"/>
        <end position="550"/>
    </location>
</feature>
<dbReference type="PROSITE" id="PS50113">
    <property type="entry name" value="PAC"/>
    <property type="match status" value="1"/>
</dbReference>
<dbReference type="SMART" id="SM00267">
    <property type="entry name" value="GGDEF"/>
    <property type="match status" value="1"/>
</dbReference>
<dbReference type="InterPro" id="IPR035965">
    <property type="entry name" value="PAS-like_dom_sf"/>
</dbReference>
<evidence type="ECO:0000313" key="5">
    <source>
        <dbReference type="EMBL" id="MDR9900099.1"/>
    </source>
</evidence>
<dbReference type="EMBL" id="JAALHA020000030">
    <property type="protein sequence ID" value="MDR9900099.1"/>
    <property type="molecule type" value="Genomic_DNA"/>
</dbReference>
<feature type="domain" description="GGDEF" evidence="4">
    <location>
        <begin position="603"/>
        <end position="735"/>
    </location>
</feature>
<dbReference type="Proteomes" id="UP000667802">
    <property type="component" value="Unassembled WGS sequence"/>
</dbReference>
<evidence type="ECO:0000259" key="4">
    <source>
        <dbReference type="PROSITE" id="PS50887"/>
    </source>
</evidence>
<gene>
    <name evidence="5" type="ORF">G7B40_036940</name>
</gene>